<dbReference type="AlphaFoldDB" id="A0A640KU11"/>
<comment type="similarity">
    <text evidence="1">Belongs to the ERGIC family.</text>
</comment>
<reference evidence="3" key="1">
    <citation type="submission" date="2019-11" db="EMBL/GenBank/DDBJ databases">
        <title>Leishmania tarentolae CDS.</title>
        <authorList>
            <person name="Goto Y."/>
            <person name="Yamagishi J."/>
        </authorList>
    </citation>
    <scope>NUCLEOTIDE SEQUENCE [LARGE SCALE GENOMIC DNA]</scope>
    <source>
        <strain evidence="3">Parrot Tar II</strain>
    </source>
</reference>
<dbReference type="Proteomes" id="UP000419144">
    <property type="component" value="Unassembled WGS sequence"/>
</dbReference>
<organism evidence="3 4">
    <name type="scientific">Leishmania tarentolae</name>
    <name type="common">Sauroleishmania tarentolae</name>
    <dbReference type="NCBI Taxonomy" id="5689"/>
    <lineage>
        <taxon>Eukaryota</taxon>
        <taxon>Discoba</taxon>
        <taxon>Euglenozoa</taxon>
        <taxon>Kinetoplastea</taxon>
        <taxon>Metakinetoplastina</taxon>
        <taxon>Trypanosomatida</taxon>
        <taxon>Trypanosomatidae</taxon>
        <taxon>Leishmaniinae</taxon>
        <taxon>Leishmania</taxon>
        <taxon>lizard Leishmania</taxon>
    </lineage>
</organism>
<name>A0A640KU11_LEITA</name>
<dbReference type="EMBL" id="BLBS01000044">
    <property type="protein sequence ID" value="GET91017.1"/>
    <property type="molecule type" value="Genomic_DNA"/>
</dbReference>
<dbReference type="PANTHER" id="PTHR10984:SF25">
    <property type="entry name" value="ENDOPLASMIC RETICULUM-GOLGI INTERMEDIATE COMPARTMENT PROTEIN 3"/>
    <property type="match status" value="1"/>
</dbReference>
<sequence length="444" mass="49359">MHTTHTLHCLSRFSCIAHVCSDVVMTRRSMPSAISSLVDTTISGVPLLSPPLHLSSCRRHQWWVAPLLLHRSRAHHFCLTPSPIAPSPSPLKSPFRQSHTHTRAMRLLHKCDLFRVVQDSESHLTPATPYGAAVSIATTIVLVILFMCECHAYVHGHRNCHVAPSTFTNTLDADAQRTVDRLHFSISLAYIPCHRLATETVSGFVHDEQTERDTHVSLYHIPYGSYTSSSSTAYTPGEALSEREKGCLVTGTAPIAAKPSSFNIILNNYKVEDSTKYRPDFQIHHFSGGNSYSDWGVPQIGHRTLEPMSGFKTAIGLRDPYFFQFFLEFIPTTVDLGGTDSRLGYQHTAFYSTLRYNGMGRAPGLYFSYKRSSFSMDCAVQYDTMSHFLVNLCAVVGGVYSVAEMVEGGLEWLARERRLREVSARNRSSAEAVRNAAGGVLDSP</sequence>
<accession>A0A640KU11</accession>
<gene>
    <name evidence="3" type="ORF">LtaPh_3103000</name>
</gene>
<dbReference type="OrthoDB" id="270930at2759"/>
<comment type="caution">
    <text evidence="3">The sequence shown here is derived from an EMBL/GenBank/DDBJ whole genome shotgun (WGS) entry which is preliminary data.</text>
</comment>
<protein>
    <recommendedName>
        <fullName evidence="2">Endoplasmic reticulum vesicle transporter C-terminal domain-containing protein</fullName>
    </recommendedName>
</protein>
<evidence type="ECO:0000313" key="4">
    <source>
        <dbReference type="Proteomes" id="UP000419144"/>
    </source>
</evidence>
<dbReference type="GO" id="GO:0030134">
    <property type="term" value="C:COPII-coated ER to Golgi transport vesicle"/>
    <property type="evidence" value="ECO:0007669"/>
    <property type="project" value="TreeGrafter"/>
</dbReference>
<dbReference type="InterPro" id="IPR012936">
    <property type="entry name" value="Erv_C"/>
</dbReference>
<evidence type="ECO:0000313" key="3">
    <source>
        <dbReference type="EMBL" id="GET91017.1"/>
    </source>
</evidence>
<proteinExistence type="inferred from homology"/>
<keyword evidence="4" id="KW-1185">Reference proteome</keyword>
<evidence type="ECO:0000256" key="1">
    <source>
        <dbReference type="ARBA" id="ARBA00005648"/>
    </source>
</evidence>
<evidence type="ECO:0000259" key="2">
    <source>
        <dbReference type="Pfam" id="PF07970"/>
    </source>
</evidence>
<feature type="domain" description="Endoplasmic reticulum vesicle transporter C-terminal" evidence="2">
    <location>
        <begin position="243"/>
        <end position="406"/>
    </location>
</feature>
<dbReference type="PANTHER" id="PTHR10984">
    <property type="entry name" value="ENDOPLASMIC RETICULUM-GOLGI INTERMEDIATE COMPARTMENT PROTEIN"/>
    <property type="match status" value="1"/>
</dbReference>
<dbReference type="InterPro" id="IPR045888">
    <property type="entry name" value="Erv"/>
</dbReference>
<dbReference type="VEuPathDB" id="TriTrypDB:LtaPh_3103000"/>
<dbReference type="Pfam" id="PF07970">
    <property type="entry name" value="COPIIcoated_ERV"/>
    <property type="match status" value="1"/>
</dbReference>
<dbReference type="GO" id="GO:0005783">
    <property type="term" value="C:endoplasmic reticulum"/>
    <property type="evidence" value="ECO:0007669"/>
    <property type="project" value="TreeGrafter"/>
</dbReference>